<sequence>MEDAAEYFLLVPFVQSLVAL</sequence>
<accession>A0A0A8Z9P8</accession>
<dbReference type="AlphaFoldDB" id="A0A0A8Z9P8"/>
<reference evidence="1" key="2">
    <citation type="journal article" date="2015" name="Data Brief">
        <title>Shoot transcriptome of the giant reed, Arundo donax.</title>
        <authorList>
            <person name="Barrero R.A."/>
            <person name="Guerrero F.D."/>
            <person name="Moolhuijzen P."/>
            <person name="Goolsby J.A."/>
            <person name="Tidwell J."/>
            <person name="Bellgard S.E."/>
            <person name="Bellgard M.I."/>
        </authorList>
    </citation>
    <scope>NUCLEOTIDE SEQUENCE</scope>
    <source>
        <tissue evidence="1">Shoot tissue taken approximately 20 cm above the soil surface</tissue>
    </source>
</reference>
<evidence type="ECO:0000313" key="1">
    <source>
        <dbReference type="EMBL" id="JAD35536.1"/>
    </source>
</evidence>
<dbReference type="EMBL" id="GBRH01262359">
    <property type="protein sequence ID" value="JAD35536.1"/>
    <property type="molecule type" value="Transcribed_RNA"/>
</dbReference>
<organism evidence="1">
    <name type="scientific">Arundo donax</name>
    <name type="common">Giant reed</name>
    <name type="synonym">Donax arundinaceus</name>
    <dbReference type="NCBI Taxonomy" id="35708"/>
    <lineage>
        <taxon>Eukaryota</taxon>
        <taxon>Viridiplantae</taxon>
        <taxon>Streptophyta</taxon>
        <taxon>Embryophyta</taxon>
        <taxon>Tracheophyta</taxon>
        <taxon>Spermatophyta</taxon>
        <taxon>Magnoliopsida</taxon>
        <taxon>Liliopsida</taxon>
        <taxon>Poales</taxon>
        <taxon>Poaceae</taxon>
        <taxon>PACMAD clade</taxon>
        <taxon>Arundinoideae</taxon>
        <taxon>Arundineae</taxon>
        <taxon>Arundo</taxon>
    </lineage>
</organism>
<reference evidence="1" key="1">
    <citation type="submission" date="2014-09" db="EMBL/GenBank/DDBJ databases">
        <authorList>
            <person name="Magalhaes I.L.F."/>
            <person name="Oliveira U."/>
            <person name="Santos F.R."/>
            <person name="Vidigal T.H.D.A."/>
            <person name="Brescovit A.D."/>
            <person name="Santos A.J."/>
        </authorList>
    </citation>
    <scope>NUCLEOTIDE SEQUENCE</scope>
    <source>
        <tissue evidence="1">Shoot tissue taken approximately 20 cm above the soil surface</tissue>
    </source>
</reference>
<protein>
    <submittedName>
        <fullName evidence="1">Uncharacterized protein</fullName>
    </submittedName>
</protein>
<name>A0A0A8Z9P8_ARUDO</name>
<proteinExistence type="predicted"/>